<accession>A0AAV0BYQ9</accession>
<gene>
    <name evidence="3" type="ORF">CEPIT_LOCUS228</name>
</gene>
<dbReference type="Gene3D" id="1.10.510.10">
    <property type="entry name" value="Transferase(Phosphotransferase) domain 1"/>
    <property type="match status" value="1"/>
</dbReference>
<dbReference type="InterPro" id="IPR011009">
    <property type="entry name" value="Kinase-like_dom_sf"/>
</dbReference>
<sequence>MVKHTWSKQIGAIGSGTHASVYLAFPVTSGGGGDDTSSPIAVKSTNINYSHNLRREARILRQLRPGCCPHIIHCFGEDVSATPQGGRDFNLLLEYAPAGSLGGLVTPGRGRKPRIEKSDVPFYAYQILLGLRHVHDKGFVHGDLKPDNVLAFPASAGKFLLKLADFGVSTLAGKKDVTYYDEDGDVYDDDDEDDEEPWCPHYCRGSLLYAAPEYLATGVHNTSDDIWSLGCMVVEMLTGEPVWLCRDVNDLVNQILDEKPEMPDEDVPELARDFLNKCFYKKECGDIEERWTARMLLRHPFILNNKDVMACLVGSDESDDEALINDVEKDELMSRELRQSGDGWITTEDLFLPFLSYEL</sequence>
<organism evidence="3 4">
    <name type="scientific">Cuscuta epithymum</name>
    <dbReference type="NCBI Taxonomy" id="186058"/>
    <lineage>
        <taxon>Eukaryota</taxon>
        <taxon>Viridiplantae</taxon>
        <taxon>Streptophyta</taxon>
        <taxon>Embryophyta</taxon>
        <taxon>Tracheophyta</taxon>
        <taxon>Spermatophyta</taxon>
        <taxon>Magnoliopsida</taxon>
        <taxon>eudicotyledons</taxon>
        <taxon>Gunneridae</taxon>
        <taxon>Pentapetalae</taxon>
        <taxon>asterids</taxon>
        <taxon>lamiids</taxon>
        <taxon>Solanales</taxon>
        <taxon>Convolvulaceae</taxon>
        <taxon>Cuscuteae</taxon>
        <taxon>Cuscuta</taxon>
        <taxon>Cuscuta subgen. Cuscuta</taxon>
    </lineage>
</organism>
<feature type="binding site" evidence="1">
    <location>
        <position position="43"/>
    </location>
    <ligand>
        <name>ATP</name>
        <dbReference type="ChEBI" id="CHEBI:30616"/>
    </ligand>
</feature>
<dbReference type="Pfam" id="PF00069">
    <property type="entry name" value="Pkinase"/>
    <property type="match status" value="1"/>
</dbReference>
<dbReference type="GO" id="GO:0005524">
    <property type="term" value="F:ATP binding"/>
    <property type="evidence" value="ECO:0007669"/>
    <property type="project" value="UniProtKB-UniRule"/>
</dbReference>
<dbReference type="GO" id="GO:0004672">
    <property type="term" value="F:protein kinase activity"/>
    <property type="evidence" value="ECO:0007669"/>
    <property type="project" value="InterPro"/>
</dbReference>
<dbReference type="PANTHER" id="PTHR48011:SF18">
    <property type="entry name" value="MITOGEN-ACTIVATED PROTEIN KINASE KINASE KINASE 19-RELATED"/>
    <property type="match status" value="1"/>
</dbReference>
<name>A0AAV0BYQ9_9ASTE</name>
<dbReference type="SMART" id="SM00220">
    <property type="entry name" value="S_TKc"/>
    <property type="match status" value="1"/>
</dbReference>
<dbReference type="PROSITE" id="PS50011">
    <property type="entry name" value="PROTEIN_KINASE_DOM"/>
    <property type="match status" value="1"/>
</dbReference>
<dbReference type="PROSITE" id="PS00107">
    <property type="entry name" value="PROTEIN_KINASE_ATP"/>
    <property type="match status" value="1"/>
</dbReference>
<dbReference type="PANTHER" id="PTHR48011">
    <property type="entry name" value="CCR4-NOT TRANSCRIPTIONAL COMPLEX SUBUNIT CAF120-RELATED"/>
    <property type="match status" value="1"/>
</dbReference>
<keyword evidence="1" id="KW-0067">ATP-binding</keyword>
<keyword evidence="1" id="KW-0547">Nucleotide-binding</keyword>
<dbReference type="Proteomes" id="UP001152523">
    <property type="component" value="Unassembled WGS sequence"/>
</dbReference>
<evidence type="ECO:0000313" key="3">
    <source>
        <dbReference type="EMBL" id="CAH9051484.1"/>
    </source>
</evidence>
<dbReference type="InterPro" id="IPR052751">
    <property type="entry name" value="Plant_MAPKKK"/>
</dbReference>
<dbReference type="AlphaFoldDB" id="A0AAV0BYQ9"/>
<proteinExistence type="predicted"/>
<reference evidence="3" key="1">
    <citation type="submission" date="2022-07" db="EMBL/GenBank/DDBJ databases">
        <authorList>
            <person name="Macas J."/>
            <person name="Novak P."/>
            <person name="Neumann P."/>
        </authorList>
    </citation>
    <scope>NUCLEOTIDE SEQUENCE</scope>
</reference>
<evidence type="ECO:0000256" key="1">
    <source>
        <dbReference type="PROSITE-ProRule" id="PRU10141"/>
    </source>
</evidence>
<dbReference type="InterPro" id="IPR000719">
    <property type="entry name" value="Prot_kinase_dom"/>
</dbReference>
<dbReference type="InterPro" id="IPR017441">
    <property type="entry name" value="Protein_kinase_ATP_BS"/>
</dbReference>
<evidence type="ECO:0000259" key="2">
    <source>
        <dbReference type="PROSITE" id="PS50011"/>
    </source>
</evidence>
<evidence type="ECO:0000313" key="4">
    <source>
        <dbReference type="Proteomes" id="UP001152523"/>
    </source>
</evidence>
<keyword evidence="4" id="KW-1185">Reference proteome</keyword>
<protein>
    <recommendedName>
        <fullName evidence="2">Protein kinase domain-containing protein</fullName>
    </recommendedName>
</protein>
<dbReference type="GO" id="GO:0007165">
    <property type="term" value="P:signal transduction"/>
    <property type="evidence" value="ECO:0007669"/>
    <property type="project" value="TreeGrafter"/>
</dbReference>
<comment type="caution">
    <text evidence="3">The sequence shown here is derived from an EMBL/GenBank/DDBJ whole genome shotgun (WGS) entry which is preliminary data.</text>
</comment>
<dbReference type="EMBL" id="CAMAPF010000003">
    <property type="protein sequence ID" value="CAH9051484.1"/>
    <property type="molecule type" value="Genomic_DNA"/>
</dbReference>
<feature type="domain" description="Protein kinase" evidence="2">
    <location>
        <begin position="7"/>
        <end position="302"/>
    </location>
</feature>
<dbReference type="SUPFAM" id="SSF56112">
    <property type="entry name" value="Protein kinase-like (PK-like)"/>
    <property type="match status" value="1"/>
</dbReference>